<dbReference type="InterPro" id="IPR023404">
    <property type="entry name" value="rSAM_horseshoe"/>
</dbReference>
<dbReference type="NCBIfam" id="TIGR00089">
    <property type="entry name" value="MiaB/RimO family radical SAM methylthiotransferase"/>
    <property type="match status" value="1"/>
</dbReference>
<dbReference type="EC" id="2.8.4.4" evidence="8"/>
<evidence type="ECO:0000313" key="13">
    <source>
        <dbReference type="Proteomes" id="UP000027442"/>
    </source>
</evidence>
<dbReference type="InterPro" id="IPR002792">
    <property type="entry name" value="TRAM_dom"/>
</dbReference>
<evidence type="ECO:0000256" key="7">
    <source>
        <dbReference type="ARBA" id="ARBA00023014"/>
    </source>
</evidence>
<comment type="function">
    <text evidence="8">Catalyzes the methylthiolation of an aspartic acid residue of ribosomal protein uS12.</text>
</comment>
<evidence type="ECO:0000256" key="3">
    <source>
        <dbReference type="ARBA" id="ARBA00022679"/>
    </source>
</evidence>
<gene>
    <name evidence="8" type="primary">rimO</name>
    <name evidence="12" type="ORF">HMPREF1991_00222</name>
</gene>
<feature type="binding site" evidence="8">
    <location>
        <position position="13"/>
    </location>
    <ligand>
        <name>[4Fe-4S] cluster</name>
        <dbReference type="ChEBI" id="CHEBI:49883"/>
        <label>1</label>
    </ligand>
</feature>
<dbReference type="SMART" id="SM00729">
    <property type="entry name" value="Elp3"/>
    <property type="match status" value="1"/>
</dbReference>
<dbReference type="PROSITE" id="PS50926">
    <property type="entry name" value="TRAM"/>
    <property type="match status" value="1"/>
</dbReference>
<dbReference type="eggNOG" id="COG0621">
    <property type="taxonomic scope" value="Bacteria"/>
</dbReference>
<protein>
    <recommendedName>
        <fullName evidence="8">Ribosomal protein uS12 methylthiotransferase RimO</fullName>
        <shortName evidence="8">uS12 MTTase</shortName>
        <shortName evidence="8">uS12 methylthiotransferase</shortName>
        <ecNumber evidence="8">2.8.4.4</ecNumber>
    </recommendedName>
    <alternativeName>
        <fullName evidence="8">Ribosomal protein uS12 (aspartate-C(3))-methylthiotransferase</fullName>
    </alternativeName>
    <alternativeName>
        <fullName evidence="8">Ribosome maturation factor RimO</fullName>
    </alternativeName>
</protein>
<dbReference type="PROSITE" id="PS51449">
    <property type="entry name" value="MTTASE_N"/>
    <property type="match status" value="1"/>
</dbReference>
<evidence type="ECO:0000259" key="9">
    <source>
        <dbReference type="PROSITE" id="PS50926"/>
    </source>
</evidence>
<keyword evidence="1 8" id="KW-0004">4Fe-4S</keyword>
<dbReference type="Pfam" id="PF18693">
    <property type="entry name" value="TRAM_2"/>
    <property type="match status" value="1"/>
</dbReference>
<dbReference type="AlphaFoldDB" id="A0A069QLD7"/>
<keyword evidence="13" id="KW-1185">Reference proteome</keyword>
<dbReference type="GO" id="GO:0035599">
    <property type="term" value="F:aspartic acid methylthiotransferase activity"/>
    <property type="evidence" value="ECO:0007669"/>
    <property type="project" value="TreeGrafter"/>
</dbReference>
<evidence type="ECO:0000256" key="5">
    <source>
        <dbReference type="ARBA" id="ARBA00022723"/>
    </source>
</evidence>
<name>A0A069QLD7_HOYLO</name>
<feature type="domain" description="MTTase N-terminal" evidence="10">
    <location>
        <begin position="4"/>
        <end position="122"/>
    </location>
</feature>
<dbReference type="InterPro" id="IPR007197">
    <property type="entry name" value="rSAM"/>
</dbReference>
<keyword evidence="7 8" id="KW-0411">Iron-sulfur</keyword>
<dbReference type="GO" id="GO:0046872">
    <property type="term" value="F:metal ion binding"/>
    <property type="evidence" value="ECO:0007669"/>
    <property type="project" value="UniProtKB-KW"/>
</dbReference>
<dbReference type="NCBIfam" id="TIGR01125">
    <property type="entry name" value="30S ribosomal protein S12 methylthiotransferase RimO"/>
    <property type="match status" value="1"/>
</dbReference>
<dbReference type="PATRIC" id="fig|1122985.7.peg.231"/>
<dbReference type="Gene3D" id="3.40.50.12160">
    <property type="entry name" value="Methylthiotransferase, N-terminal domain"/>
    <property type="match status" value="1"/>
</dbReference>
<comment type="similarity">
    <text evidence="8">Belongs to the methylthiotransferase family. RimO subfamily.</text>
</comment>
<dbReference type="PANTHER" id="PTHR43837:SF1">
    <property type="entry name" value="RIBOSOMAL PROTEIN US12 METHYLTHIOTRANSFERASE RIMO"/>
    <property type="match status" value="1"/>
</dbReference>
<dbReference type="Gene3D" id="2.40.50.140">
    <property type="entry name" value="Nucleic acid-binding proteins"/>
    <property type="match status" value="1"/>
</dbReference>
<dbReference type="HOGENOM" id="CLU_018697_0_1_10"/>
<dbReference type="GO" id="GO:0006400">
    <property type="term" value="P:tRNA modification"/>
    <property type="evidence" value="ECO:0007669"/>
    <property type="project" value="InterPro"/>
</dbReference>
<dbReference type="PROSITE" id="PS01278">
    <property type="entry name" value="MTTASE_RADICAL"/>
    <property type="match status" value="1"/>
</dbReference>
<dbReference type="Proteomes" id="UP000027442">
    <property type="component" value="Unassembled WGS sequence"/>
</dbReference>
<dbReference type="PROSITE" id="PS51918">
    <property type="entry name" value="RADICAL_SAM"/>
    <property type="match status" value="1"/>
</dbReference>
<feature type="domain" description="TRAM" evidence="9">
    <location>
        <begin position="366"/>
        <end position="431"/>
    </location>
</feature>
<evidence type="ECO:0000256" key="6">
    <source>
        <dbReference type="ARBA" id="ARBA00023004"/>
    </source>
</evidence>
<dbReference type="EMBL" id="JNGW01000013">
    <property type="protein sequence ID" value="KDR53615.1"/>
    <property type="molecule type" value="Genomic_DNA"/>
</dbReference>
<dbReference type="SUPFAM" id="SSF102114">
    <property type="entry name" value="Radical SAM enzymes"/>
    <property type="match status" value="1"/>
</dbReference>
<dbReference type="SFLD" id="SFLDF00274">
    <property type="entry name" value="ribosomal_protein_S12_methylth"/>
    <property type="match status" value="1"/>
</dbReference>
<keyword evidence="12" id="KW-0687">Ribonucleoprotein</keyword>
<evidence type="ECO:0000256" key="2">
    <source>
        <dbReference type="ARBA" id="ARBA00022490"/>
    </source>
</evidence>
<evidence type="ECO:0000259" key="11">
    <source>
        <dbReference type="PROSITE" id="PS51918"/>
    </source>
</evidence>
<comment type="caution">
    <text evidence="12">The sequence shown here is derived from an EMBL/GenBank/DDBJ whole genome shotgun (WGS) entry which is preliminary data.</text>
</comment>
<dbReference type="Pfam" id="PF04055">
    <property type="entry name" value="Radical_SAM"/>
    <property type="match status" value="1"/>
</dbReference>
<dbReference type="PANTHER" id="PTHR43837">
    <property type="entry name" value="RIBOSOMAL PROTEIN S12 METHYLTHIOTRANSFERASE RIMO"/>
    <property type="match status" value="1"/>
</dbReference>
<proteinExistence type="inferred from homology"/>
<reference evidence="12 13" key="1">
    <citation type="submission" date="2013-08" db="EMBL/GenBank/DDBJ databases">
        <authorList>
            <person name="Weinstock G."/>
            <person name="Sodergren E."/>
            <person name="Wylie T."/>
            <person name="Fulton L."/>
            <person name="Fulton R."/>
            <person name="Fronick C."/>
            <person name="O'Laughlin M."/>
            <person name="Godfrey J."/>
            <person name="Miner T."/>
            <person name="Herter B."/>
            <person name="Appelbaum E."/>
            <person name="Cordes M."/>
            <person name="Lek S."/>
            <person name="Wollam A."/>
            <person name="Pepin K.H."/>
            <person name="Palsikar V.B."/>
            <person name="Mitreva M."/>
            <person name="Wilson R.K."/>
        </authorList>
    </citation>
    <scope>NUCLEOTIDE SEQUENCE [LARGE SCALE GENOMIC DNA]</scope>
    <source>
        <strain evidence="12 13">ATCC 15930</strain>
    </source>
</reference>
<dbReference type="InterPro" id="IPR038135">
    <property type="entry name" value="Methylthiotransferase_N_sf"/>
</dbReference>
<keyword evidence="6 8" id="KW-0408">Iron</keyword>
<evidence type="ECO:0000259" key="10">
    <source>
        <dbReference type="PROSITE" id="PS51449"/>
    </source>
</evidence>
<dbReference type="GO" id="GO:0005840">
    <property type="term" value="C:ribosome"/>
    <property type="evidence" value="ECO:0007669"/>
    <property type="project" value="UniProtKB-KW"/>
</dbReference>
<dbReference type="InterPro" id="IPR006638">
    <property type="entry name" value="Elp3/MiaA/NifB-like_rSAM"/>
</dbReference>
<sequence>MNKNQVDIITMGCSKNLVDSELLMKQFEANGYHCVHDSKNPKGEIVVINTCGFIESAKEESINTILEFAQAKEEGRLKQLYVMGCLSQRYQKELEQEIPQVDKFYGKFNYKNLLKDLGKGVIASCNGTRSITTPRHYAYLKISEGCDRSCAYCAIPLITGKHISRPKEEILDEVRSLVSQGVKEFQIIAQELTYYGVDINGQRQITNLISEMADIEGVEWIRLHYAYPNQFPINLLEVIKSKPNVCKYIDIALQHISDNMLTRMHRHVTKAQTIELIKRIREEIPGIHLRTTLMVGFPGETDDDFNELLDFVKWARFERMGAFIYSEEEGTYSAKHYEDNVPNEVKQRRLDQLMALQQEISAEVEAQKVGKTLRVIIDRKEGDYYIGRTEWASPEVDPEVLIPATMRLRVGKLYNVRITDSEEFDLYGEIE</sequence>
<feature type="binding site" evidence="8">
    <location>
        <position position="51"/>
    </location>
    <ligand>
        <name>[4Fe-4S] cluster</name>
        <dbReference type="ChEBI" id="CHEBI:49883"/>
        <label>1</label>
    </ligand>
</feature>
<dbReference type="CDD" id="cd01335">
    <property type="entry name" value="Radical_SAM"/>
    <property type="match status" value="1"/>
</dbReference>
<dbReference type="GO" id="GO:0005829">
    <property type="term" value="C:cytosol"/>
    <property type="evidence" value="ECO:0007669"/>
    <property type="project" value="TreeGrafter"/>
</dbReference>
<dbReference type="FunFam" id="2.40.50.140:FF:000210">
    <property type="entry name" value="Ribosomal protein S12 methylthiotransferase RimO"/>
    <property type="match status" value="1"/>
</dbReference>
<keyword evidence="12" id="KW-0689">Ribosomal protein</keyword>
<dbReference type="FunFam" id="3.80.30.20:FF:000001">
    <property type="entry name" value="tRNA-2-methylthio-N(6)-dimethylallyladenosine synthase 2"/>
    <property type="match status" value="1"/>
</dbReference>
<dbReference type="HAMAP" id="MF_01865">
    <property type="entry name" value="MTTase_RimO"/>
    <property type="match status" value="1"/>
</dbReference>
<evidence type="ECO:0000313" key="12">
    <source>
        <dbReference type="EMBL" id="KDR53615.1"/>
    </source>
</evidence>
<keyword evidence="2 8" id="KW-0963">Cytoplasm</keyword>
<feature type="binding site" evidence="8">
    <location>
        <position position="153"/>
    </location>
    <ligand>
        <name>[4Fe-4S] cluster</name>
        <dbReference type="ChEBI" id="CHEBI:49883"/>
        <label>2</label>
        <note>4Fe-4S-S-AdoMet</note>
    </ligand>
</feature>
<keyword evidence="4 8" id="KW-0949">S-adenosyl-L-methionine</keyword>
<dbReference type="GO" id="GO:0051539">
    <property type="term" value="F:4 iron, 4 sulfur cluster binding"/>
    <property type="evidence" value="ECO:0007669"/>
    <property type="project" value="UniProtKB-UniRule"/>
</dbReference>
<dbReference type="RefSeq" id="WP_018966435.1">
    <property type="nucleotide sequence ID" value="NZ_KB899210.1"/>
</dbReference>
<comment type="subcellular location">
    <subcellularLocation>
        <location evidence="8">Cytoplasm</location>
    </subcellularLocation>
</comment>
<comment type="catalytic activity">
    <reaction evidence="8">
        <text>L-aspartate(89)-[ribosomal protein uS12]-hydrogen + (sulfur carrier)-SH + AH2 + 2 S-adenosyl-L-methionine = 3-methylsulfanyl-L-aspartate(89)-[ribosomal protein uS12]-hydrogen + (sulfur carrier)-H + 5'-deoxyadenosine + L-methionine + A + S-adenosyl-L-homocysteine + 2 H(+)</text>
        <dbReference type="Rhea" id="RHEA:37087"/>
        <dbReference type="Rhea" id="RHEA-COMP:10460"/>
        <dbReference type="Rhea" id="RHEA-COMP:10461"/>
        <dbReference type="Rhea" id="RHEA-COMP:14737"/>
        <dbReference type="Rhea" id="RHEA-COMP:14739"/>
        <dbReference type="ChEBI" id="CHEBI:13193"/>
        <dbReference type="ChEBI" id="CHEBI:15378"/>
        <dbReference type="ChEBI" id="CHEBI:17319"/>
        <dbReference type="ChEBI" id="CHEBI:17499"/>
        <dbReference type="ChEBI" id="CHEBI:29917"/>
        <dbReference type="ChEBI" id="CHEBI:29961"/>
        <dbReference type="ChEBI" id="CHEBI:57844"/>
        <dbReference type="ChEBI" id="CHEBI:57856"/>
        <dbReference type="ChEBI" id="CHEBI:59789"/>
        <dbReference type="ChEBI" id="CHEBI:64428"/>
        <dbReference type="ChEBI" id="CHEBI:73599"/>
        <dbReference type="EC" id="2.8.4.4"/>
    </reaction>
</comment>
<feature type="binding site" evidence="8">
    <location>
        <position position="146"/>
    </location>
    <ligand>
        <name>[4Fe-4S] cluster</name>
        <dbReference type="ChEBI" id="CHEBI:49883"/>
        <label>2</label>
        <note>4Fe-4S-S-AdoMet</note>
    </ligand>
</feature>
<evidence type="ECO:0000256" key="1">
    <source>
        <dbReference type="ARBA" id="ARBA00022485"/>
    </source>
</evidence>
<keyword evidence="3 8" id="KW-0808">Transferase</keyword>
<dbReference type="GO" id="GO:0103039">
    <property type="term" value="F:protein methylthiotransferase activity"/>
    <property type="evidence" value="ECO:0007669"/>
    <property type="project" value="UniProtKB-EC"/>
</dbReference>
<comment type="cofactor">
    <cofactor evidence="8">
        <name>[4Fe-4S] cluster</name>
        <dbReference type="ChEBI" id="CHEBI:49883"/>
    </cofactor>
    <text evidence="8">Binds 2 [4Fe-4S] clusters. One cluster is coordinated with 3 cysteines and an exchangeable S-adenosyl-L-methionine.</text>
</comment>
<dbReference type="InterPro" id="IPR058240">
    <property type="entry name" value="rSAM_sf"/>
</dbReference>
<dbReference type="InterPro" id="IPR005840">
    <property type="entry name" value="Ribosomal_uS12_MeSTrfase_RimO"/>
</dbReference>
<dbReference type="InterPro" id="IPR005839">
    <property type="entry name" value="Methylthiotransferase"/>
</dbReference>
<feature type="domain" description="Radical SAM core" evidence="11">
    <location>
        <begin position="132"/>
        <end position="363"/>
    </location>
</feature>
<dbReference type="SFLD" id="SFLDG01082">
    <property type="entry name" value="B12-binding_domain_containing"/>
    <property type="match status" value="1"/>
</dbReference>
<dbReference type="SFLD" id="SFLDG01061">
    <property type="entry name" value="methylthiotransferase"/>
    <property type="match status" value="1"/>
</dbReference>
<dbReference type="InterPro" id="IPR012340">
    <property type="entry name" value="NA-bd_OB-fold"/>
</dbReference>
<dbReference type="SFLD" id="SFLDS00029">
    <property type="entry name" value="Radical_SAM"/>
    <property type="match status" value="1"/>
</dbReference>
<feature type="binding site" evidence="8">
    <location>
        <position position="85"/>
    </location>
    <ligand>
        <name>[4Fe-4S] cluster</name>
        <dbReference type="ChEBI" id="CHEBI:49883"/>
        <label>1</label>
    </ligand>
</feature>
<keyword evidence="5 8" id="KW-0479">Metal-binding</keyword>
<accession>A0A069QLD7</accession>
<dbReference type="InterPro" id="IPR020612">
    <property type="entry name" value="Methylthiotransferase_CS"/>
</dbReference>
<evidence type="ECO:0000256" key="8">
    <source>
        <dbReference type="HAMAP-Rule" id="MF_01865"/>
    </source>
</evidence>
<feature type="binding site" evidence="8">
    <location>
        <position position="150"/>
    </location>
    <ligand>
        <name>[4Fe-4S] cluster</name>
        <dbReference type="ChEBI" id="CHEBI:49883"/>
        <label>2</label>
        <note>4Fe-4S-S-AdoMet</note>
    </ligand>
</feature>
<evidence type="ECO:0000256" key="4">
    <source>
        <dbReference type="ARBA" id="ARBA00022691"/>
    </source>
</evidence>
<organism evidence="12 13">
    <name type="scientific">Hoylesella loescheii DSM 19665 = JCM 12249 = ATCC 15930</name>
    <dbReference type="NCBI Taxonomy" id="1122985"/>
    <lineage>
        <taxon>Bacteria</taxon>
        <taxon>Pseudomonadati</taxon>
        <taxon>Bacteroidota</taxon>
        <taxon>Bacteroidia</taxon>
        <taxon>Bacteroidales</taxon>
        <taxon>Prevotellaceae</taxon>
        <taxon>Hoylesella</taxon>
    </lineage>
</organism>
<dbReference type="Pfam" id="PF00919">
    <property type="entry name" value="UPF0004"/>
    <property type="match status" value="1"/>
</dbReference>
<dbReference type="Gene3D" id="3.80.30.20">
    <property type="entry name" value="tm_1862 like domain"/>
    <property type="match status" value="1"/>
</dbReference>
<dbReference type="InterPro" id="IPR013848">
    <property type="entry name" value="Methylthiotransferase_N"/>
</dbReference>